<organism evidence="1 2">
    <name type="scientific">Trematosphaeria pertusa</name>
    <dbReference type="NCBI Taxonomy" id="390896"/>
    <lineage>
        <taxon>Eukaryota</taxon>
        <taxon>Fungi</taxon>
        <taxon>Dikarya</taxon>
        <taxon>Ascomycota</taxon>
        <taxon>Pezizomycotina</taxon>
        <taxon>Dothideomycetes</taxon>
        <taxon>Pleosporomycetidae</taxon>
        <taxon>Pleosporales</taxon>
        <taxon>Massarineae</taxon>
        <taxon>Trematosphaeriaceae</taxon>
        <taxon>Trematosphaeria</taxon>
    </lineage>
</organism>
<protein>
    <submittedName>
        <fullName evidence="1">Uncharacterized protein</fullName>
    </submittedName>
</protein>
<dbReference type="Proteomes" id="UP000800094">
    <property type="component" value="Unassembled WGS sequence"/>
</dbReference>
<sequence length="80" mass="8657">MCQYFDIPVKPVDCAAADKHLVTFRWYILCQSPRGVGTSRHCSVEHARAVSALFGSSRTEGACPACANPPTTVVIKYVNG</sequence>
<keyword evidence="2" id="KW-1185">Reference proteome</keyword>
<dbReference type="GeneID" id="54583169"/>
<accession>A0A6A6I3A4</accession>
<dbReference type="OrthoDB" id="3919284at2759"/>
<dbReference type="AlphaFoldDB" id="A0A6A6I3A4"/>
<reference evidence="1" key="1">
    <citation type="journal article" date="2020" name="Stud. Mycol.">
        <title>101 Dothideomycetes genomes: a test case for predicting lifestyles and emergence of pathogens.</title>
        <authorList>
            <person name="Haridas S."/>
            <person name="Albert R."/>
            <person name="Binder M."/>
            <person name="Bloem J."/>
            <person name="Labutti K."/>
            <person name="Salamov A."/>
            <person name="Andreopoulos B."/>
            <person name="Baker S."/>
            <person name="Barry K."/>
            <person name="Bills G."/>
            <person name="Bluhm B."/>
            <person name="Cannon C."/>
            <person name="Castanera R."/>
            <person name="Culley D."/>
            <person name="Daum C."/>
            <person name="Ezra D."/>
            <person name="Gonzalez J."/>
            <person name="Henrissat B."/>
            <person name="Kuo A."/>
            <person name="Liang C."/>
            <person name="Lipzen A."/>
            <person name="Lutzoni F."/>
            <person name="Magnuson J."/>
            <person name="Mondo S."/>
            <person name="Nolan M."/>
            <person name="Ohm R."/>
            <person name="Pangilinan J."/>
            <person name="Park H.-J."/>
            <person name="Ramirez L."/>
            <person name="Alfaro M."/>
            <person name="Sun H."/>
            <person name="Tritt A."/>
            <person name="Yoshinaga Y."/>
            <person name="Zwiers L.-H."/>
            <person name="Turgeon B."/>
            <person name="Goodwin S."/>
            <person name="Spatafora J."/>
            <person name="Crous P."/>
            <person name="Grigoriev I."/>
        </authorList>
    </citation>
    <scope>NUCLEOTIDE SEQUENCE</scope>
    <source>
        <strain evidence="1">CBS 122368</strain>
    </source>
</reference>
<proteinExistence type="predicted"/>
<evidence type="ECO:0000313" key="1">
    <source>
        <dbReference type="EMBL" id="KAF2244975.1"/>
    </source>
</evidence>
<gene>
    <name evidence="1" type="ORF">BU26DRAFT_522677</name>
</gene>
<name>A0A6A6I3A4_9PLEO</name>
<dbReference type="RefSeq" id="XP_033679979.1">
    <property type="nucleotide sequence ID" value="XM_033829839.1"/>
</dbReference>
<dbReference type="EMBL" id="ML987202">
    <property type="protein sequence ID" value="KAF2244975.1"/>
    <property type="molecule type" value="Genomic_DNA"/>
</dbReference>
<evidence type="ECO:0000313" key="2">
    <source>
        <dbReference type="Proteomes" id="UP000800094"/>
    </source>
</evidence>